<dbReference type="PANTHER" id="PTHR43124">
    <property type="entry name" value="PURINE EFFLUX PUMP PBUE"/>
    <property type="match status" value="1"/>
</dbReference>
<feature type="transmembrane region" description="Helical" evidence="7">
    <location>
        <begin position="239"/>
        <end position="259"/>
    </location>
</feature>
<feature type="transmembrane region" description="Helical" evidence="7">
    <location>
        <begin position="43"/>
        <end position="64"/>
    </location>
</feature>
<accession>A0ABW5S283</accession>
<dbReference type="Proteomes" id="UP001597399">
    <property type="component" value="Unassembled WGS sequence"/>
</dbReference>
<keyword evidence="4 7" id="KW-0812">Transmembrane</keyword>
<dbReference type="SUPFAM" id="SSF103473">
    <property type="entry name" value="MFS general substrate transporter"/>
    <property type="match status" value="1"/>
</dbReference>
<comment type="subcellular location">
    <subcellularLocation>
        <location evidence="1">Cell membrane</location>
        <topology evidence="1">Multi-pass membrane protein</topology>
    </subcellularLocation>
</comment>
<evidence type="ECO:0000256" key="1">
    <source>
        <dbReference type="ARBA" id="ARBA00004651"/>
    </source>
</evidence>
<dbReference type="InterPro" id="IPR036259">
    <property type="entry name" value="MFS_trans_sf"/>
</dbReference>
<dbReference type="PROSITE" id="PS50850">
    <property type="entry name" value="MFS"/>
    <property type="match status" value="1"/>
</dbReference>
<feature type="transmembrane region" description="Helical" evidence="7">
    <location>
        <begin position="295"/>
        <end position="317"/>
    </location>
</feature>
<dbReference type="EMBL" id="JBHUMQ010000017">
    <property type="protein sequence ID" value="MFD2693568.1"/>
    <property type="molecule type" value="Genomic_DNA"/>
</dbReference>
<dbReference type="InterPro" id="IPR020846">
    <property type="entry name" value="MFS_dom"/>
</dbReference>
<evidence type="ECO:0000256" key="2">
    <source>
        <dbReference type="ARBA" id="ARBA00022448"/>
    </source>
</evidence>
<evidence type="ECO:0000313" key="9">
    <source>
        <dbReference type="EMBL" id="MFD2693568.1"/>
    </source>
</evidence>
<reference evidence="10" key="1">
    <citation type="journal article" date="2019" name="Int. J. Syst. Evol. Microbiol.">
        <title>The Global Catalogue of Microorganisms (GCM) 10K type strain sequencing project: providing services to taxonomists for standard genome sequencing and annotation.</title>
        <authorList>
            <consortium name="The Broad Institute Genomics Platform"/>
            <consortium name="The Broad Institute Genome Sequencing Center for Infectious Disease"/>
            <person name="Wu L."/>
            <person name="Ma J."/>
        </authorList>
    </citation>
    <scope>NUCLEOTIDE SEQUENCE [LARGE SCALE GENOMIC DNA]</scope>
    <source>
        <strain evidence="10">TISTR 2466</strain>
    </source>
</reference>
<name>A0ABW5S283_9BACL</name>
<feature type="transmembrane region" description="Helical" evidence="7">
    <location>
        <begin position="205"/>
        <end position="227"/>
    </location>
</feature>
<feature type="transmembrane region" description="Helical" evidence="7">
    <location>
        <begin position="12"/>
        <end position="31"/>
    </location>
</feature>
<proteinExistence type="predicted"/>
<feature type="domain" description="Major facilitator superfamily (MFS) profile" evidence="8">
    <location>
        <begin position="4"/>
        <end position="383"/>
    </location>
</feature>
<dbReference type="PANTHER" id="PTHR43124:SF3">
    <property type="entry name" value="CHLORAMPHENICOL EFFLUX PUMP RV0191"/>
    <property type="match status" value="1"/>
</dbReference>
<dbReference type="InterPro" id="IPR011701">
    <property type="entry name" value="MFS"/>
</dbReference>
<evidence type="ECO:0000256" key="4">
    <source>
        <dbReference type="ARBA" id="ARBA00022692"/>
    </source>
</evidence>
<feature type="transmembrane region" description="Helical" evidence="7">
    <location>
        <begin position="329"/>
        <end position="351"/>
    </location>
</feature>
<keyword evidence="2" id="KW-0813">Transport</keyword>
<evidence type="ECO:0000256" key="5">
    <source>
        <dbReference type="ARBA" id="ARBA00022989"/>
    </source>
</evidence>
<evidence type="ECO:0000256" key="7">
    <source>
        <dbReference type="SAM" id="Phobius"/>
    </source>
</evidence>
<evidence type="ECO:0000256" key="6">
    <source>
        <dbReference type="ARBA" id="ARBA00023136"/>
    </source>
</evidence>
<organism evidence="9 10">
    <name type="scientific">Sporolactobacillus shoreicorticis</name>
    <dbReference type="NCBI Taxonomy" id="1923877"/>
    <lineage>
        <taxon>Bacteria</taxon>
        <taxon>Bacillati</taxon>
        <taxon>Bacillota</taxon>
        <taxon>Bacilli</taxon>
        <taxon>Bacillales</taxon>
        <taxon>Sporolactobacillaceae</taxon>
        <taxon>Sporolactobacillus</taxon>
    </lineage>
</organism>
<sequence length="386" mass="42495">MTNKLYLHTFIYFMASISIGISIYEMIPLYAFIADSFGTDHAVWAGSIFSLGYAIGFLMVGWLMSKIPHKPLLLTALGMLILNTLLIGFTHSFSALIVIRFFQGIFASVFAPIVFSIIIRSFPKNRIPLANSAVTSGFVIAGVIGQLFASFLFQFGGWFFIYGVQALIYFLIVLLLSFTVPGTTRLSEIRTSFRSDLAQIVRNKRLWLCFIITFTLLFAFVGMYTAMGTYFADGHAGRANFLMTFRSFGLIGILFAIFLSTKTRTWSLSRLLSLGLACASFGIFLMAFVQSLVLLTFFSIVFAFGIALTLPMVVSIIGRVGGSQASTAITLYTFILFIGATIGPLVISPLLGQAHSYTIPFLVIAGVLLVSLICSFILAIDHKNEY</sequence>
<keyword evidence="10" id="KW-1185">Reference proteome</keyword>
<feature type="transmembrane region" description="Helical" evidence="7">
    <location>
        <begin position="71"/>
        <end position="91"/>
    </location>
</feature>
<dbReference type="CDD" id="cd17324">
    <property type="entry name" value="MFS_NepI_like"/>
    <property type="match status" value="1"/>
</dbReference>
<feature type="transmembrane region" description="Helical" evidence="7">
    <location>
        <begin position="97"/>
        <end position="119"/>
    </location>
</feature>
<keyword evidence="5 7" id="KW-1133">Transmembrane helix</keyword>
<dbReference type="InterPro" id="IPR050189">
    <property type="entry name" value="MFS_Efflux_Transporters"/>
</dbReference>
<dbReference type="Gene3D" id="1.20.1250.20">
    <property type="entry name" value="MFS general substrate transporter like domains"/>
    <property type="match status" value="1"/>
</dbReference>
<feature type="transmembrane region" description="Helical" evidence="7">
    <location>
        <begin position="159"/>
        <end position="184"/>
    </location>
</feature>
<keyword evidence="6 7" id="KW-0472">Membrane</keyword>
<gene>
    <name evidence="9" type="ORF">ACFSUE_08000</name>
</gene>
<evidence type="ECO:0000259" key="8">
    <source>
        <dbReference type="PROSITE" id="PS50850"/>
    </source>
</evidence>
<dbReference type="RefSeq" id="WP_253060525.1">
    <property type="nucleotide sequence ID" value="NZ_JAMXWM010000005.1"/>
</dbReference>
<feature type="transmembrane region" description="Helical" evidence="7">
    <location>
        <begin position="271"/>
        <end position="289"/>
    </location>
</feature>
<feature type="transmembrane region" description="Helical" evidence="7">
    <location>
        <begin position="131"/>
        <end position="153"/>
    </location>
</feature>
<evidence type="ECO:0000256" key="3">
    <source>
        <dbReference type="ARBA" id="ARBA00022475"/>
    </source>
</evidence>
<feature type="transmembrane region" description="Helical" evidence="7">
    <location>
        <begin position="357"/>
        <end position="380"/>
    </location>
</feature>
<dbReference type="Pfam" id="PF07690">
    <property type="entry name" value="MFS_1"/>
    <property type="match status" value="1"/>
</dbReference>
<protein>
    <submittedName>
        <fullName evidence="9">MFS transporter</fullName>
    </submittedName>
</protein>
<evidence type="ECO:0000313" key="10">
    <source>
        <dbReference type="Proteomes" id="UP001597399"/>
    </source>
</evidence>
<keyword evidence="3" id="KW-1003">Cell membrane</keyword>
<comment type="caution">
    <text evidence="9">The sequence shown here is derived from an EMBL/GenBank/DDBJ whole genome shotgun (WGS) entry which is preliminary data.</text>
</comment>